<dbReference type="EMBL" id="JACGBB010000010">
    <property type="protein sequence ID" value="MBZ7987553.1"/>
    <property type="molecule type" value="Genomic_DNA"/>
</dbReference>
<dbReference type="RefSeq" id="WP_224325374.1">
    <property type="nucleotide sequence ID" value="NZ_JACGBB010000010.1"/>
</dbReference>
<feature type="chain" id="PRO_5046190184" description="Lipoprotein" evidence="1">
    <location>
        <begin position="21"/>
        <end position="1196"/>
    </location>
</feature>
<keyword evidence="1" id="KW-0732">Signal</keyword>
<gene>
    <name evidence="2" type="ORF">AVCANL283_05505</name>
</gene>
<evidence type="ECO:0000313" key="2">
    <source>
        <dbReference type="EMBL" id="MBZ7987553.1"/>
    </source>
</evidence>
<proteinExistence type="predicted"/>
<organism evidence="2 3">
    <name type="scientific">Campylobacter canadensis</name>
    <dbReference type="NCBI Taxonomy" id="449520"/>
    <lineage>
        <taxon>Bacteria</taxon>
        <taxon>Pseudomonadati</taxon>
        <taxon>Campylobacterota</taxon>
        <taxon>Epsilonproteobacteria</taxon>
        <taxon>Campylobacterales</taxon>
        <taxon>Campylobacteraceae</taxon>
        <taxon>Campylobacter</taxon>
    </lineage>
</organism>
<evidence type="ECO:0000313" key="3">
    <source>
        <dbReference type="Proteomes" id="UP000786183"/>
    </source>
</evidence>
<accession>A0ABS7WSR1</accession>
<name>A0ABS7WSR1_9BACT</name>
<evidence type="ECO:0000256" key="1">
    <source>
        <dbReference type="SAM" id="SignalP"/>
    </source>
</evidence>
<sequence>MKKVFYSKIALLFLSTYLYAASCVNGNPVKGGTDDYLSGTCAFGEFIDIKEVAGYKNGQINLIYDVSAWNSSKAMNNVWGGIIPYNNLDIRNIIKDNREYDDIWLNNKKYIQKGGIGYIQTSNDIISSGLIGKKLAIANDEDILFSLIPYRDRSQPRNEFHCTGDKSKKCMMVDKWDVSNIYYQTAKVTPVVGVIGETGGIATAFGLYPYALEFKNKWDSPTKRAYKLIDAIHDSAISVYVQTSSGRYVSLNKTLIDNNGNTILPYDYTNNHTYDTIRMLDTRNKVADIPYNNAYYFGYIRNEVNSVSHPHEIIIPSLFALENSRTLLNYGVRTFKKCKQNLLYKIQIHSAKINGKYGQYNIYNDGHAHDSFKAQTLYLPTNCTNGDKSDGSPTGCGTYEFAINSESEPAIFFVLQDGSKDADAIDCLSAPNVKINTAWIDNNSTDNFKFGKENTSAGKGVYTILNGDTTYVRLDFSSLNNNDETNELDKVLDPNDTFSEREARYISIDVGNIKSNQEMQEHCKRYGISCDNNTTYFTYSYAQAPNGTLANYDLGAYISDEEIAKGLHGYTYKAMCEYVNRKNKGKDGYTPCNSEQHSNEIFYKYTDATIRFNALTTAESDLARREFKIKFYRDINNLADGGKIIKHIPITVRPKSMNIKDIHSCAIFTNCFPNENIGSQTEQLSSNNTIYHDGVSYVFVIGEYKLKVFDSKGNPYYFNIAQGSKNANAISYPNNTRNIPATGRSHNLTIINPFATTNANVIVKEEHIRKFLDEFKAKNNEFKDYKYTDSCIDNNEYVDKITANTAIEHKIYCQTPLEREISPKITGVTNKFIIKDNIDKDARANVFITSNPEEFKYRIYPQIQSLAANDINVSRYFPKALNIELKLNFNDSVKDENKLNLDFDNETFIGNEYRAFSTSSKVEKNNFSFNVELDSEALNQNYDTALKEASDICKDDCTTSWLIDKTTNKKYAHIEKNKAITEELRYNARLAQANDNAVEIPLALTYTKKQNALRLDSLDFIIDETKNNNSSFTSTKIKENIPVNTLFVSAVAMFKDKKADTGAKKANMNTNDVWLHYIDKGGIFRPFAYLKTDNKSDDWKITKAELDNKKQVDCDDNTPCYRILNSSNEVPGLEDKIKYSSDYQSSVKLLKVGAKVSGLEIELNNDMKKLQYVKDTIHCYGGLFNCDSRWTVEFVK</sequence>
<dbReference type="Proteomes" id="UP000786183">
    <property type="component" value="Unassembled WGS sequence"/>
</dbReference>
<keyword evidence="3" id="KW-1185">Reference proteome</keyword>
<reference evidence="2 3" key="1">
    <citation type="submission" date="2020-07" db="EMBL/GenBank/DDBJ databases">
        <title>Transfer of Campylobacter canadensis to the novel genus Avispirillum gen. nov., that also includes two novel species recovered from migratory waterfowl: Avispirillum anseris sp. nov. and Avispirillum brantae sp. nov.</title>
        <authorList>
            <person name="Miller W.G."/>
            <person name="Chapman M.H."/>
            <person name="Yee E."/>
            <person name="Inglis G.D."/>
        </authorList>
    </citation>
    <scope>NUCLEOTIDE SEQUENCE [LARGE SCALE GENOMIC DNA]</scope>
    <source>
        <strain evidence="2 3">L283</strain>
    </source>
</reference>
<protein>
    <recommendedName>
        <fullName evidence="4">Lipoprotein</fullName>
    </recommendedName>
</protein>
<evidence type="ECO:0008006" key="4">
    <source>
        <dbReference type="Google" id="ProtNLM"/>
    </source>
</evidence>
<feature type="signal peptide" evidence="1">
    <location>
        <begin position="1"/>
        <end position="20"/>
    </location>
</feature>
<comment type="caution">
    <text evidence="2">The sequence shown here is derived from an EMBL/GenBank/DDBJ whole genome shotgun (WGS) entry which is preliminary data.</text>
</comment>